<feature type="coiled-coil region" evidence="1">
    <location>
        <begin position="250"/>
        <end position="277"/>
    </location>
</feature>
<dbReference type="InterPro" id="IPR052726">
    <property type="entry name" value="Phage_Baseplate_Hub"/>
</dbReference>
<accession>A0A1H3ZXS3</accession>
<keyword evidence="4" id="KW-1185">Reference proteome</keyword>
<evidence type="ECO:0000256" key="2">
    <source>
        <dbReference type="SAM" id="MobiDB-lite"/>
    </source>
</evidence>
<feature type="region of interest" description="Disordered" evidence="2">
    <location>
        <begin position="181"/>
        <end position="215"/>
    </location>
</feature>
<reference evidence="4" key="1">
    <citation type="submission" date="2016-10" db="EMBL/GenBank/DDBJ databases">
        <authorList>
            <person name="Varghese N."/>
            <person name="Submissions S."/>
        </authorList>
    </citation>
    <scope>NUCLEOTIDE SEQUENCE [LARGE SCALE GENOMIC DNA]</scope>
    <source>
        <strain evidence="4">DSM 11526</strain>
    </source>
</reference>
<feature type="compositionally biased region" description="Basic and acidic residues" evidence="2">
    <location>
        <begin position="197"/>
        <end position="213"/>
    </location>
</feature>
<evidence type="ECO:0000256" key="1">
    <source>
        <dbReference type="SAM" id="Coils"/>
    </source>
</evidence>
<dbReference type="Proteomes" id="UP000242469">
    <property type="component" value="Unassembled WGS sequence"/>
</dbReference>
<protein>
    <recommendedName>
        <fullName evidence="5">Phage protein D</fullName>
    </recommendedName>
</protein>
<organism evidence="3 4">
    <name type="scientific">Marinobacterium iners DSM 11526</name>
    <dbReference type="NCBI Taxonomy" id="1122198"/>
    <lineage>
        <taxon>Bacteria</taxon>
        <taxon>Pseudomonadati</taxon>
        <taxon>Pseudomonadota</taxon>
        <taxon>Gammaproteobacteria</taxon>
        <taxon>Oceanospirillales</taxon>
        <taxon>Oceanospirillaceae</taxon>
        <taxon>Marinobacterium</taxon>
    </lineage>
</organism>
<dbReference type="SUPFAM" id="SSF69279">
    <property type="entry name" value="Phage tail proteins"/>
    <property type="match status" value="1"/>
</dbReference>
<dbReference type="STRING" id="1122198.SAMN02745729_102207"/>
<evidence type="ECO:0000313" key="4">
    <source>
        <dbReference type="Proteomes" id="UP000242469"/>
    </source>
</evidence>
<gene>
    <name evidence="3" type="ORF">SAMN02745729_102207</name>
</gene>
<dbReference type="RefSeq" id="WP_091823485.1">
    <property type="nucleotide sequence ID" value="NZ_FNRJ01000002.1"/>
</dbReference>
<dbReference type="PANTHER" id="PTHR35862">
    <property type="entry name" value="FELS-2 PROPHAGE PROTEIN"/>
    <property type="match status" value="1"/>
</dbReference>
<dbReference type="OrthoDB" id="4070623at2"/>
<evidence type="ECO:0008006" key="5">
    <source>
        <dbReference type="Google" id="ProtNLM"/>
    </source>
</evidence>
<name>A0A1H3ZXS3_9GAMM</name>
<evidence type="ECO:0000313" key="3">
    <source>
        <dbReference type="EMBL" id="SEA28563.1"/>
    </source>
</evidence>
<dbReference type="AlphaFoldDB" id="A0A1H3ZXS3"/>
<sequence>MRGYKPSYRLQVNGNDITPQVSGRLVNLTLTDERGDKADQLDIVISDHDGRVPIPPSGAEIQVWIGWDGDLTYKGKYLLDEASLSGPPDILTVRARSADFVSPLKQKRQESWHKTTLGGILGIVAARSGLMPVLHADLANVVIEHIDQTDESDHNLLLRLGQRYDALHAIKDGRLLFSPAGSGQTAEGQPVPGITLHRQDGDTHHFSRSDRPNRYTGVQAHWHDTETGEQKTETAGTEDVTKVLRHSHTYSSQEEAMLAATAELRALNRALSKLTINRAKGEATLKPETAVTVRGYKPDIDGADWIIVRLAHSLNESGFTTKVEMEVKG</sequence>
<dbReference type="PANTHER" id="PTHR35862:SF3">
    <property type="entry name" value="FELS-2 PROPHAGE PROTEIN"/>
    <property type="match status" value="1"/>
</dbReference>
<dbReference type="Pfam" id="PF05954">
    <property type="entry name" value="Phage_GPD"/>
    <property type="match status" value="1"/>
</dbReference>
<dbReference type="EMBL" id="FNRJ01000002">
    <property type="protein sequence ID" value="SEA28563.1"/>
    <property type="molecule type" value="Genomic_DNA"/>
</dbReference>
<proteinExistence type="predicted"/>
<keyword evidence="1" id="KW-0175">Coiled coil</keyword>